<dbReference type="AlphaFoldDB" id="A0A438CPN4"/>
<gene>
    <name evidence="1" type="ORF">CK203_117598</name>
</gene>
<reference evidence="1 2" key="1">
    <citation type="journal article" date="2018" name="PLoS Genet.">
        <title>Population sequencing reveals clonal diversity and ancestral inbreeding in the grapevine cultivar Chardonnay.</title>
        <authorList>
            <person name="Roach M.J."/>
            <person name="Johnson D.L."/>
            <person name="Bohlmann J."/>
            <person name="van Vuuren H.J."/>
            <person name="Jones S.J."/>
            <person name="Pretorius I.S."/>
            <person name="Schmidt S.A."/>
            <person name="Borneman A.R."/>
        </authorList>
    </citation>
    <scope>NUCLEOTIDE SEQUENCE [LARGE SCALE GENOMIC DNA]</scope>
    <source>
        <strain evidence="2">cv. Chardonnay</strain>
        <tissue evidence="1">Leaf</tissue>
    </source>
</reference>
<organism evidence="1 2">
    <name type="scientific">Vitis vinifera</name>
    <name type="common">Grape</name>
    <dbReference type="NCBI Taxonomy" id="29760"/>
    <lineage>
        <taxon>Eukaryota</taxon>
        <taxon>Viridiplantae</taxon>
        <taxon>Streptophyta</taxon>
        <taxon>Embryophyta</taxon>
        <taxon>Tracheophyta</taxon>
        <taxon>Spermatophyta</taxon>
        <taxon>Magnoliopsida</taxon>
        <taxon>eudicotyledons</taxon>
        <taxon>Gunneridae</taxon>
        <taxon>Pentapetalae</taxon>
        <taxon>rosids</taxon>
        <taxon>Vitales</taxon>
        <taxon>Vitaceae</taxon>
        <taxon>Viteae</taxon>
        <taxon>Vitis</taxon>
    </lineage>
</organism>
<sequence length="91" mass="9998">MSTSKTHWRGHEEKNLKGKLAQRLSSFHSGIPMTMAPQAELHRPKTLPNLLAEEFRASLGCDVARFNSRRSDHGGTTAIREGGVAVVSVMN</sequence>
<comment type="caution">
    <text evidence="1">The sequence shown here is derived from an EMBL/GenBank/DDBJ whole genome shotgun (WGS) entry which is preliminary data.</text>
</comment>
<dbReference type="Proteomes" id="UP000288805">
    <property type="component" value="Unassembled WGS sequence"/>
</dbReference>
<protein>
    <submittedName>
        <fullName evidence="1">Uncharacterized protein</fullName>
    </submittedName>
</protein>
<dbReference type="EMBL" id="QGNW01002123">
    <property type="protein sequence ID" value="RVW25174.1"/>
    <property type="molecule type" value="Genomic_DNA"/>
</dbReference>
<accession>A0A438CPN4</accession>
<proteinExistence type="predicted"/>
<evidence type="ECO:0000313" key="1">
    <source>
        <dbReference type="EMBL" id="RVW25174.1"/>
    </source>
</evidence>
<evidence type="ECO:0000313" key="2">
    <source>
        <dbReference type="Proteomes" id="UP000288805"/>
    </source>
</evidence>
<name>A0A438CPN4_VITVI</name>